<dbReference type="Proteomes" id="UP000019267">
    <property type="component" value="Chromosome"/>
</dbReference>
<dbReference type="KEGG" id="scq:SCULI_v1c01680"/>
<organism evidence="4 5">
    <name type="scientific">Spiroplasma culicicola AES-1</name>
    <dbReference type="NCBI Taxonomy" id="1276246"/>
    <lineage>
        <taxon>Bacteria</taxon>
        <taxon>Bacillati</taxon>
        <taxon>Mycoplasmatota</taxon>
        <taxon>Mollicutes</taxon>
        <taxon>Entomoplasmatales</taxon>
        <taxon>Spiroplasmataceae</taxon>
        <taxon>Spiroplasma</taxon>
    </lineage>
</organism>
<comment type="subcellular location">
    <subcellularLocation>
        <location evidence="1">Cytoplasm</location>
    </subcellularLocation>
</comment>
<dbReference type="HOGENOM" id="CLU_158489_0_0_14"/>
<evidence type="ECO:0000313" key="4">
    <source>
        <dbReference type="EMBL" id="AHI52509.1"/>
    </source>
</evidence>
<evidence type="ECO:0000256" key="1">
    <source>
        <dbReference type="ARBA" id="ARBA00004496"/>
    </source>
</evidence>
<dbReference type="RefSeq" id="WP_025362751.1">
    <property type="nucleotide sequence ID" value="NZ_CP006681.1"/>
</dbReference>
<dbReference type="AlphaFoldDB" id="W6AFN3"/>
<proteinExistence type="predicted"/>
<evidence type="ECO:0000313" key="5">
    <source>
        <dbReference type="Proteomes" id="UP000019267"/>
    </source>
</evidence>
<evidence type="ECO:0008006" key="6">
    <source>
        <dbReference type="Google" id="ProtNLM"/>
    </source>
</evidence>
<protein>
    <recommendedName>
        <fullName evidence="6">Citrate lyase acyl carrier protein</fullName>
    </recommendedName>
</protein>
<dbReference type="EMBL" id="CP006681">
    <property type="protein sequence ID" value="AHI52509.1"/>
    <property type="molecule type" value="Genomic_DNA"/>
</dbReference>
<dbReference type="Pfam" id="PF06857">
    <property type="entry name" value="ACP"/>
    <property type="match status" value="1"/>
</dbReference>
<evidence type="ECO:0000256" key="2">
    <source>
        <dbReference type="ARBA" id="ARBA00022490"/>
    </source>
</evidence>
<dbReference type="InterPro" id="IPR023439">
    <property type="entry name" value="Mal_deCO2ase/Cit_lyase_ACP"/>
</dbReference>
<evidence type="ECO:0000256" key="3">
    <source>
        <dbReference type="ARBA" id="ARBA00022553"/>
    </source>
</evidence>
<reference evidence="4 5" key="1">
    <citation type="journal article" date="2014" name="Genome Biol. Evol.">
        <title>Molecular evolution of the substrate utilization strategies and putative virulence factors in mosquito-associated Spiroplasma species.</title>
        <authorList>
            <person name="Chang T.H."/>
            <person name="Lo W.S."/>
            <person name="Ku C."/>
            <person name="Chen L.L."/>
            <person name="Kuo C.H."/>
        </authorList>
    </citation>
    <scope>NUCLEOTIDE SEQUENCE [LARGE SCALE GENOMIC DNA]</scope>
    <source>
        <strain evidence="4">AES-1</strain>
    </source>
</reference>
<accession>W6AFN3</accession>
<dbReference type="PATRIC" id="fig|1276246.3.peg.167"/>
<dbReference type="GO" id="GO:0005737">
    <property type="term" value="C:cytoplasm"/>
    <property type="evidence" value="ECO:0007669"/>
    <property type="project" value="UniProtKB-SubCell"/>
</dbReference>
<keyword evidence="2" id="KW-0963">Cytoplasm</keyword>
<keyword evidence="3" id="KW-0597">Phosphoprotein</keyword>
<keyword evidence="5" id="KW-1185">Reference proteome</keyword>
<dbReference type="OrthoDB" id="390252at2"/>
<name>W6AFN3_9MOLU</name>
<dbReference type="NCBIfam" id="NF009726">
    <property type="entry name" value="PRK13253.1"/>
    <property type="match status" value="1"/>
</dbReference>
<sequence>MNKIIVGSIESGDLMITLSQNSDIKKNEIKLTSRFLQQYGEEIKEIINNICLEKGIEGLLIEVNDQGAIPAVIRARTKTALERFKEQNG</sequence>
<gene>
    <name evidence="4" type="ORF">SCULI_v1c01680</name>
</gene>
<dbReference type="STRING" id="1276246.SCULI_v1c01680"/>